<comment type="caution">
    <text evidence="3">The sequence shown here is derived from an EMBL/GenBank/DDBJ whole genome shotgun (WGS) entry which is preliminary data.</text>
</comment>
<feature type="domain" description="Heterokaryon incompatibility" evidence="2">
    <location>
        <begin position="128"/>
        <end position="291"/>
    </location>
</feature>
<organism evidence="3 4">
    <name type="scientific">Apiospora arundinis</name>
    <dbReference type="NCBI Taxonomy" id="335852"/>
    <lineage>
        <taxon>Eukaryota</taxon>
        <taxon>Fungi</taxon>
        <taxon>Dikarya</taxon>
        <taxon>Ascomycota</taxon>
        <taxon>Pezizomycotina</taxon>
        <taxon>Sordariomycetes</taxon>
        <taxon>Xylariomycetidae</taxon>
        <taxon>Amphisphaeriales</taxon>
        <taxon>Apiosporaceae</taxon>
        <taxon>Apiospora</taxon>
    </lineage>
</organism>
<sequence length="783" mass="87603">MTIPSPSPRKFSYAPLQPGQIRVLTVDPPLEAQGREGGPVVCHVANVHLDKFAAGWPTDSASRVWPGSEKVNYNYRSLFDRSIGGKMNFEDGGSSQLGEGKRSENSHRLTLPTQMVEDDNEQSLSDMYITMSYTWGAPTPTQTILVDGYEMEVTTNLYALLMELRRSDWVRRGVQVWIDAICINQGDNDEKEHQVGMMRKIYEMAWQVVVWLGPASEHTPTAFGAISWLAKEMRTESRLADFWERNKLFWGNVTPWSVKSYPVFPWRKEVFLALRGFFAQNYWHRLWILQELAMARLDAPVLWGAHCLTLGDIYTAARLIESRETEMGQHISSPGNAFSENGLGLLKDRRLHDRAGCPERQWKLLMRIAAMRRTDDDNSNGEKNDKGPQQQLELGALVATLFLSRGAGASEPRDKVYGILGLPTITSTVALSSLSSNYNIELSEVYVNFTRAILSQGDLNSLRFVHSPVGDVLLKWKTAGTRVMMWAPILHAKPEPVTPSCPHKLPSWVVCCLCTPPLSALLPGEFHADRGLGDCDREPPAQQPATASSLSNSKLVWRCEAVFVDEIATLSAFNFSEADRSYPYNGTTKKTPLPNAYGDLEGLREALWHTLVANRDSEGRTPAPADWDCLLDARFWEEYCAYWPRGPGIQFGFGDFMRRNGNLVLGGGHSLRRLIPRPKKRSMPLWHATPRVPAAFQWASNVLAWRRLIGTQRGRVGLCVPAAQAGDAIAVVKGCGMPMVLRRGGYEGSWKVIGECYLHGVMDGEVADNLKRGELQLEEINLV</sequence>
<evidence type="ECO:0000313" key="3">
    <source>
        <dbReference type="EMBL" id="KAK8856064.1"/>
    </source>
</evidence>
<feature type="region of interest" description="Disordered" evidence="1">
    <location>
        <begin position="89"/>
        <end position="108"/>
    </location>
</feature>
<dbReference type="EMBL" id="JAPCWZ010000007">
    <property type="protein sequence ID" value="KAK8856064.1"/>
    <property type="molecule type" value="Genomic_DNA"/>
</dbReference>
<proteinExistence type="predicted"/>
<gene>
    <name evidence="3" type="ORF">PGQ11_011976</name>
</gene>
<dbReference type="PANTHER" id="PTHR24148">
    <property type="entry name" value="ANKYRIN REPEAT DOMAIN-CONTAINING PROTEIN 39 HOMOLOG-RELATED"/>
    <property type="match status" value="1"/>
</dbReference>
<dbReference type="Pfam" id="PF06985">
    <property type="entry name" value="HET"/>
    <property type="match status" value="1"/>
</dbReference>
<evidence type="ECO:0000256" key="1">
    <source>
        <dbReference type="SAM" id="MobiDB-lite"/>
    </source>
</evidence>
<dbReference type="Pfam" id="PF26639">
    <property type="entry name" value="Het-6_barrel"/>
    <property type="match status" value="1"/>
</dbReference>
<evidence type="ECO:0000313" key="4">
    <source>
        <dbReference type="Proteomes" id="UP001390339"/>
    </source>
</evidence>
<dbReference type="InterPro" id="IPR052895">
    <property type="entry name" value="HetReg/Transcr_Mod"/>
</dbReference>
<dbReference type="PANTHER" id="PTHR24148:SF77">
    <property type="entry name" value="HETEROKARYON INCOMPATIBILITY DOMAIN-CONTAINING PROTEIN"/>
    <property type="match status" value="1"/>
</dbReference>
<protein>
    <submittedName>
        <fullName evidence="3">Heterokaryon incompatibility protein</fullName>
    </submittedName>
</protein>
<accession>A0ABR2I157</accession>
<reference evidence="3 4" key="1">
    <citation type="journal article" date="2024" name="IMA Fungus">
        <title>Apiospora arundinis, a panoply of carbohydrate-active enzymes and secondary metabolites.</title>
        <authorList>
            <person name="Sorensen T."/>
            <person name="Petersen C."/>
            <person name="Muurmann A.T."/>
            <person name="Christiansen J.V."/>
            <person name="Brundto M.L."/>
            <person name="Overgaard C.K."/>
            <person name="Boysen A.T."/>
            <person name="Wollenberg R.D."/>
            <person name="Larsen T.O."/>
            <person name="Sorensen J.L."/>
            <person name="Nielsen K.L."/>
            <person name="Sondergaard T.E."/>
        </authorList>
    </citation>
    <scope>NUCLEOTIDE SEQUENCE [LARGE SCALE GENOMIC DNA]</scope>
    <source>
        <strain evidence="3 4">AAU 773</strain>
    </source>
</reference>
<dbReference type="InterPro" id="IPR010730">
    <property type="entry name" value="HET"/>
</dbReference>
<evidence type="ECO:0000259" key="2">
    <source>
        <dbReference type="Pfam" id="PF06985"/>
    </source>
</evidence>
<keyword evidence="4" id="KW-1185">Reference proteome</keyword>
<dbReference type="Proteomes" id="UP001390339">
    <property type="component" value="Unassembled WGS sequence"/>
</dbReference>
<name>A0ABR2I157_9PEZI</name>